<keyword evidence="13" id="KW-0862">Zinc</keyword>
<accession>A0A0U9HVF9</accession>
<sequence>MSSRVLRSTPSRMTRDKAVSDSERTMTGQGEGMAQSPTSVRKGFKNEGTHPQLQDAVKQDLSFSNALSQGSDVPIQTKVRKVGSVRTSLGPAENATAKTLLKSLKRKECSAGKEPEASKKARRSNPGVRVVGGKVYDSENGTTCHQCRQKTLELTAVCKQSNSKCKRGFCSKCLFNRYGEKVEDVTQLESWACPFCRGLCNCSNCRKKKGLQATGILAHVAKAQGFVSVAALLKIAPKATQPSSSERILKQTSPNSAEMPHAGRPSVSTPAKNPPKARTLDATNTKAHSSHTAGARTPNSNRRKSSTASPAAEAALALPYLVSETVPETPEPLTPPTKRLKAPGLGLTPPKQQAEAQRLAELGSGSDGEKGERQASPEVAPKVDAGVVEKKKRKRKAVLPVEAVTQLPRPTSSPVETLHGVPVPAALVGDVLQILEFLATFTEAIDIPHLSESKLLHELLEAEKLPRGDRCMLGQVQARLLSLVLVERGQAPVSASRWLPALHDHVNAHPLMHHILERQLEARQQSPNEKEPVVEETPDRKCGSVQKSRRESDVKSVGRSEEEGDTAVNGLSEGVRILEALADQKTGYMQLSPADRVFLLKLLCDDALETAAVRAVMESALTAAEEAARRQRKDVTTAREEAKEARAKLREVEMAQLLGLKGERTPLSPSAEERIVAVVREQAAKLAAAVAATKRPASGCPEGVECREMRLPPLGGEPRGVHYWKLAGADELLMTQDMAPQRLHGDSWLQSTPDEIAAYTTELRSVGFPGQRLEAKLRAAFLEEEGQEA</sequence>
<keyword evidence="6" id="KW-0832">Ubl conjugation</keyword>
<organism evidence="13 14">
    <name type="scientific">Klebsormidium nitens</name>
    <name type="common">Green alga</name>
    <name type="synonym">Ulothrix nitens</name>
    <dbReference type="NCBI Taxonomy" id="105231"/>
    <lineage>
        <taxon>Eukaryota</taxon>
        <taxon>Viridiplantae</taxon>
        <taxon>Streptophyta</taxon>
        <taxon>Klebsormidiophyceae</taxon>
        <taxon>Klebsormidiales</taxon>
        <taxon>Klebsormidiaceae</taxon>
        <taxon>Klebsormidium</taxon>
    </lineage>
</organism>
<evidence type="ECO:0000256" key="8">
    <source>
        <dbReference type="ARBA" id="ARBA00023163"/>
    </source>
</evidence>
<feature type="compositionally biased region" description="Polar residues" evidence="11">
    <location>
        <begin position="240"/>
        <end position="256"/>
    </location>
</feature>
<feature type="domain" description="DDT" evidence="12">
    <location>
        <begin position="425"/>
        <end position="490"/>
    </location>
</feature>
<gene>
    <name evidence="13" type="ORF">KFL_003020030</name>
</gene>
<feature type="region of interest" description="Disordered" evidence="11">
    <location>
        <begin position="1"/>
        <end position="58"/>
    </location>
</feature>
<keyword evidence="13" id="KW-0479">Metal-binding</keyword>
<dbReference type="Pfam" id="PF10497">
    <property type="entry name" value="zf-4CXXC_R1"/>
    <property type="match status" value="1"/>
</dbReference>
<evidence type="ECO:0000313" key="13">
    <source>
        <dbReference type="EMBL" id="GAQ86643.1"/>
    </source>
</evidence>
<evidence type="ECO:0000256" key="4">
    <source>
        <dbReference type="ARBA" id="ARBA00022499"/>
    </source>
</evidence>
<feature type="region of interest" description="Disordered" evidence="11">
    <location>
        <begin position="522"/>
        <end position="566"/>
    </location>
</feature>
<dbReference type="InterPro" id="IPR040221">
    <property type="entry name" value="CDCA7/CDA7L"/>
</dbReference>
<evidence type="ECO:0000256" key="5">
    <source>
        <dbReference type="ARBA" id="ARBA00022553"/>
    </source>
</evidence>
<dbReference type="SMART" id="SM00571">
    <property type="entry name" value="DDT"/>
    <property type="match status" value="1"/>
</dbReference>
<dbReference type="GO" id="GO:0005737">
    <property type="term" value="C:cytoplasm"/>
    <property type="evidence" value="ECO:0007669"/>
    <property type="project" value="UniProtKB-SubCell"/>
</dbReference>
<keyword evidence="7" id="KW-0805">Transcription regulation</keyword>
<feature type="region of interest" description="Disordered" evidence="11">
    <location>
        <begin position="363"/>
        <end position="382"/>
    </location>
</feature>
<dbReference type="InterPro" id="IPR018866">
    <property type="entry name" value="Znf-4CXXC_R1"/>
</dbReference>
<evidence type="ECO:0000256" key="2">
    <source>
        <dbReference type="ARBA" id="ARBA00004496"/>
    </source>
</evidence>
<evidence type="ECO:0000259" key="12">
    <source>
        <dbReference type="PROSITE" id="PS50827"/>
    </source>
</evidence>
<evidence type="ECO:0000256" key="7">
    <source>
        <dbReference type="ARBA" id="ARBA00023015"/>
    </source>
</evidence>
<dbReference type="Proteomes" id="UP000054558">
    <property type="component" value="Unassembled WGS sequence"/>
</dbReference>
<feature type="region of interest" description="Disordered" evidence="11">
    <location>
        <begin position="240"/>
        <end position="311"/>
    </location>
</feature>
<feature type="compositionally biased region" description="Polar residues" evidence="11">
    <location>
        <begin position="1"/>
        <end position="12"/>
    </location>
</feature>
<feature type="compositionally biased region" description="Basic and acidic residues" evidence="11">
    <location>
        <begin position="13"/>
        <end position="24"/>
    </location>
</feature>
<dbReference type="InterPro" id="IPR018501">
    <property type="entry name" value="DDT_dom"/>
</dbReference>
<proteinExistence type="predicted"/>
<dbReference type="OMA" id="PIDSCAG"/>
<reference evidence="13 14" key="1">
    <citation type="journal article" date="2014" name="Nat. Commun.">
        <title>Klebsormidium flaccidum genome reveals primary factors for plant terrestrial adaptation.</title>
        <authorList>
            <person name="Hori K."/>
            <person name="Maruyama F."/>
            <person name="Fujisawa T."/>
            <person name="Togashi T."/>
            <person name="Yamamoto N."/>
            <person name="Seo M."/>
            <person name="Sato S."/>
            <person name="Yamada T."/>
            <person name="Mori H."/>
            <person name="Tajima N."/>
            <person name="Moriyama T."/>
            <person name="Ikeuchi M."/>
            <person name="Watanabe M."/>
            <person name="Wada H."/>
            <person name="Kobayashi K."/>
            <person name="Saito M."/>
            <person name="Masuda T."/>
            <person name="Sasaki-Sekimoto Y."/>
            <person name="Mashiguchi K."/>
            <person name="Awai K."/>
            <person name="Shimojima M."/>
            <person name="Masuda S."/>
            <person name="Iwai M."/>
            <person name="Nobusawa T."/>
            <person name="Narise T."/>
            <person name="Kondo S."/>
            <person name="Saito H."/>
            <person name="Sato R."/>
            <person name="Murakawa M."/>
            <person name="Ihara Y."/>
            <person name="Oshima-Yamada Y."/>
            <person name="Ohtaka K."/>
            <person name="Satoh M."/>
            <person name="Sonobe K."/>
            <person name="Ishii M."/>
            <person name="Ohtani R."/>
            <person name="Kanamori-Sato M."/>
            <person name="Honoki R."/>
            <person name="Miyazaki D."/>
            <person name="Mochizuki H."/>
            <person name="Umetsu J."/>
            <person name="Higashi K."/>
            <person name="Shibata D."/>
            <person name="Kamiya Y."/>
            <person name="Sato N."/>
            <person name="Nakamura Y."/>
            <person name="Tabata S."/>
            <person name="Ida S."/>
            <person name="Kurokawa K."/>
            <person name="Ohta H."/>
        </authorList>
    </citation>
    <scope>NUCLEOTIDE SEQUENCE [LARGE SCALE GENOMIC DNA]</scope>
    <source>
        <strain evidence="13 14">NIES-2285</strain>
    </source>
</reference>
<evidence type="ECO:0000256" key="1">
    <source>
        <dbReference type="ARBA" id="ARBA00004123"/>
    </source>
</evidence>
<dbReference type="GO" id="GO:0005634">
    <property type="term" value="C:nucleus"/>
    <property type="evidence" value="ECO:0000318"/>
    <property type="project" value="GO_Central"/>
</dbReference>
<keyword evidence="3" id="KW-0963">Cytoplasm</keyword>
<evidence type="ECO:0000256" key="6">
    <source>
        <dbReference type="ARBA" id="ARBA00022843"/>
    </source>
</evidence>
<dbReference type="EMBL" id="DF237251">
    <property type="protein sequence ID" value="GAQ86643.1"/>
    <property type="molecule type" value="Genomic_DNA"/>
</dbReference>
<dbReference type="PANTHER" id="PTHR31169:SF8">
    <property type="entry name" value="ZINC-FINGER DOMAIN OF MONOAMINE-OXIDASE A REPRESSOR R1 PROTEIN"/>
    <property type="match status" value="1"/>
</dbReference>
<dbReference type="InterPro" id="IPR028942">
    <property type="entry name" value="WHIM1_dom"/>
</dbReference>
<dbReference type="OrthoDB" id="298344at2759"/>
<feature type="compositionally biased region" description="Basic and acidic residues" evidence="11">
    <location>
        <begin position="528"/>
        <end position="561"/>
    </location>
</feature>
<keyword evidence="14" id="KW-1185">Reference proteome</keyword>
<evidence type="ECO:0000256" key="11">
    <source>
        <dbReference type="SAM" id="MobiDB-lite"/>
    </source>
</evidence>
<dbReference type="PANTHER" id="PTHR31169">
    <property type="entry name" value="OS05G0300700 PROTEIN"/>
    <property type="match status" value="1"/>
</dbReference>
<feature type="region of interest" description="Disordered" evidence="11">
    <location>
        <begin position="325"/>
        <end position="358"/>
    </location>
</feature>
<protein>
    <submittedName>
        <fullName evidence="13">Zinc-finger domain of monoamine-oxidase A repressor R1</fullName>
    </submittedName>
</protein>
<dbReference type="STRING" id="105231.A0A0U9HVF9"/>
<evidence type="ECO:0000313" key="14">
    <source>
        <dbReference type="Proteomes" id="UP000054558"/>
    </source>
</evidence>
<feature type="coiled-coil region" evidence="10">
    <location>
        <begin position="621"/>
        <end position="655"/>
    </location>
</feature>
<evidence type="ECO:0000256" key="3">
    <source>
        <dbReference type="ARBA" id="ARBA00022490"/>
    </source>
</evidence>
<dbReference type="GO" id="GO:0006355">
    <property type="term" value="P:regulation of DNA-templated transcription"/>
    <property type="evidence" value="ECO:0007669"/>
    <property type="project" value="InterPro"/>
</dbReference>
<keyword evidence="5" id="KW-0597">Phosphoprotein</keyword>
<keyword evidence="4" id="KW-1017">Isopeptide bond</keyword>
<name>A0A0U9HVF9_KLENI</name>
<keyword evidence="10" id="KW-0175">Coiled coil</keyword>
<dbReference type="GO" id="GO:0008270">
    <property type="term" value="F:zinc ion binding"/>
    <property type="evidence" value="ECO:0007669"/>
    <property type="project" value="UniProtKB-KW"/>
</dbReference>
<evidence type="ECO:0000256" key="9">
    <source>
        <dbReference type="ARBA" id="ARBA00023242"/>
    </source>
</evidence>
<evidence type="ECO:0000256" key="10">
    <source>
        <dbReference type="SAM" id="Coils"/>
    </source>
</evidence>
<feature type="compositionally biased region" description="Polar residues" evidence="11">
    <location>
        <begin position="281"/>
        <end position="300"/>
    </location>
</feature>
<dbReference type="AlphaFoldDB" id="A0A0U9HVF9"/>
<dbReference type="Pfam" id="PF15612">
    <property type="entry name" value="WHIM1"/>
    <property type="match status" value="1"/>
</dbReference>
<keyword evidence="13" id="KW-0863">Zinc-finger</keyword>
<keyword evidence="8" id="KW-0804">Transcription</keyword>
<keyword evidence="9" id="KW-0539">Nucleus</keyword>
<dbReference type="PROSITE" id="PS50827">
    <property type="entry name" value="DDT"/>
    <property type="match status" value="1"/>
</dbReference>
<comment type="subcellular location">
    <subcellularLocation>
        <location evidence="2">Cytoplasm</location>
    </subcellularLocation>
    <subcellularLocation>
        <location evidence="1">Nucleus</location>
    </subcellularLocation>
</comment>